<dbReference type="GO" id="GO:0006508">
    <property type="term" value="P:proteolysis"/>
    <property type="evidence" value="ECO:0007669"/>
    <property type="project" value="InterPro"/>
</dbReference>
<dbReference type="RefSeq" id="WP_145068342.1">
    <property type="nucleotide sequence ID" value="NZ_CP036296.1"/>
</dbReference>
<dbReference type="GO" id="GO:0008233">
    <property type="term" value="F:peptidase activity"/>
    <property type="evidence" value="ECO:0007669"/>
    <property type="project" value="InterPro"/>
</dbReference>
<accession>A0A518BPM0</accession>
<keyword evidence="3" id="KW-0472">Membrane</keyword>
<dbReference type="Pfam" id="PF00561">
    <property type="entry name" value="Abhydrolase_1"/>
    <property type="match status" value="1"/>
</dbReference>
<proteinExistence type="inferred from homology"/>
<dbReference type="GO" id="GO:0016020">
    <property type="term" value="C:membrane"/>
    <property type="evidence" value="ECO:0007669"/>
    <property type="project" value="TreeGrafter"/>
</dbReference>
<dbReference type="PANTHER" id="PTHR43798:SF33">
    <property type="entry name" value="HYDROLASE, PUTATIVE (AFU_ORTHOLOGUE AFUA_2G14860)-RELATED"/>
    <property type="match status" value="1"/>
</dbReference>
<gene>
    <name evidence="5" type="primary">acoC_2</name>
    <name evidence="5" type="ORF">Pla133_40340</name>
</gene>
<dbReference type="EMBL" id="CP036287">
    <property type="protein sequence ID" value="QDU68919.1"/>
    <property type="molecule type" value="Genomic_DNA"/>
</dbReference>
<keyword evidence="5" id="KW-0808">Transferase</keyword>
<dbReference type="Proteomes" id="UP000316921">
    <property type="component" value="Chromosome"/>
</dbReference>
<evidence type="ECO:0000256" key="3">
    <source>
        <dbReference type="SAM" id="Phobius"/>
    </source>
</evidence>
<comment type="similarity">
    <text evidence="1">Belongs to the peptidase S33 family.</text>
</comment>
<dbReference type="InterPro" id="IPR029058">
    <property type="entry name" value="AB_hydrolase_fold"/>
</dbReference>
<protein>
    <submittedName>
        <fullName evidence="5">Dihydrolipoyllysine-residue acetyltransferase component of acetoin cleaving system</fullName>
        <ecNumber evidence="5">2.3.1.12</ecNumber>
    </submittedName>
</protein>
<evidence type="ECO:0000256" key="1">
    <source>
        <dbReference type="ARBA" id="ARBA00010088"/>
    </source>
</evidence>
<evidence type="ECO:0000256" key="2">
    <source>
        <dbReference type="ARBA" id="ARBA00022801"/>
    </source>
</evidence>
<evidence type="ECO:0000313" key="5">
    <source>
        <dbReference type="EMBL" id="QDU68919.1"/>
    </source>
</evidence>
<organism evidence="5 6">
    <name type="scientific">Engelhardtia mirabilis</name>
    <dbReference type="NCBI Taxonomy" id="2528011"/>
    <lineage>
        <taxon>Bacteria</taxon>
        <taxon>Pseudomonadati</taxon>
        <taxon>Planctomycetota</taxon>
        <taxon>Planctomycetia</taxon>
        <taxon>Planctomycetia incertae sedis</taxon>
        <taxon>Engelhardtia</taxon>
    </lineage>
</organism>
<reference evidence="5 6" key="1">
    <citation type="submission" date="2019-02" db="EMBL/GenBank/DDBJ databases">
        <title>Deep-cultivation of Planctomycetes and their phenomic and genomic characterization uncovers novel biology.</title>
        <authorList>
            <person name="Wiegand S."/>
            <person name="Jogler M."/>
            <person name="Boedeker C."/>
            <person name="Pinto D."/>
            <person name="Vollmers J."/>
            <person name="Rivas-Marin E."/>
            <person name="Kohn T."/>
            <person name="Peeters S.H."/>
            <person name="Heuer A."/>
            <person name="Rast P."/>
            <person name="Oberbeckmann S."/>
            <person name="Bunk B."/>
            <person name="Jeske O."/>
            <person name="Meyerdierks A."/>
            <person name="Storesund J.E."/>
            <person name="Kallscheuer N."/>
            <person name="Luecker S."/>
            <person name="Lage O.M."/>
            <person name="Pohl T."/>
            <person name="Merkel B.J."/>
            <person name="Hornburger P."/>
            <person name="Mueller R.-W."/>
            <person name="Bruemmer F."/>
            <person name="Labrenz M."/>
            <person name="Spormann A.M."/>
            <person name="Op den Camp H."/>
            <person name="Overmann J."/>
            <person name="Amann R."/>
            <person name="Jetten M.S.M."/>
            <person name="Mascher T."/>
            <person name="Medema M.H."/>
            <person name="Devos D.P."/>
            <person name="Kaster A.-K."/>
            <person name="Ovreas L."/>
            <person name="Rohde M."/>
            <person name="Galperin M.Y."/>
            <person name="Jogler C."/>
        </authorList>
    </citation>
    <scope>NUCLEOTIDE SEQUENCE [LARGE SCALE GENOMIC DNA]</scope>
    <source>
        <strain evidence="5 6">Pla133</strain>
    </source>
</reference>
<dbReference type="PRINTS" id="PR00793">
    <property type="entry name" value="PROAMNOPTASE"/>
</dbReference>
<dbReference type="AlphaFoldDB" id="A0A518BPM0"/>
<keyword evidence="6" id="KW-1185">Reference proteome</keyword>
<keyword evidence="3" id="KW-1133">Transmembrane helix</keyword>
<name>A0A518BPM0_9BACT</name>
<dbReference type="EC" id="2.3.1.12" evidence="5"/>
<keyword evidence="3" id="KW-0812">Transmembrane</keyword>
<dbReference type="InterPro" id="IPR002410">
    <property type="entry name" value="Peptidase_S33"/>
</dbReference>
<evidence type="ECO:0000313" key="6">
    <source>
        <dbReference type="Proteomes" id="UP000316921"/>
    </source>
</evidence>
<dbReference type="PRINTS" id="PR00111">
    <property type="entry name" value="ABHYDROLASE"/>
</dbReference>
<dbReference type="InterPro" id="IPR000073">
    <property type="entry name" value="AB_hydrolase_1"/>
</dbReference>
<dbReference type="Gene3D" id="3.40.50.1820">
    <property type="entry name" value="alpha/beta hydrolase"/>
    <property type="match status" value="1"/>
</dbReference>
<dbReference type="PANTHER" id="PTHR43798">
    <property type="entry name" value="MONOACYLGLYCEROL LIPASE"/>
    <property type="match status" value="1"/>
</dbReference>
<sequence>MQWSAWTGARQVEAGAASPRSRAWPGAGGVLLALVLVAALALTSCGSTQTALIDLRFPGRGELTELDGRTVSWSHGGGGPTEVVFVHGNPGSIDDFVRVQELLPADRFRWVAFDRPGHGQSPRFDDSSVEAQLELLGRVIRSRGMSNPVLVGHSWGGGLALLYAREHPDQVAGIVLVGSEAAPDAKLQDWVPAAYTVPGVGWFISELLPLPLINPAVAAFDLCGAFAPASDVGYAGYSASRAAWRFARTSQIRAMVRDERAMFEALKAMWDEGLGPLPPAVVLYGGEDETVVPARHSQVLVPALGDRVREIVHAGEGHMQVVTQPLAVAESIRMVADRAQLGHWPDSDRYSTREVPAPRSESNPLTRYFGNRLDDTLDMFPSSVAVGPGLFVGARATAFAGIGLGGTSEADRYGMNALANPAGGARKPGASPLGGWEESSMGLGLLWGRAGESSYTWVGNAFVLVPIAYRARWASARDASSLTWSMVDFELVGLADKHALRPELTDVPYSPWDVEAELHLIGVGLRLGLAPIEVLDWIGGWFFLDLQGDDGD</sequence>
<keyword evidence="2" id="KW-0378">Hydrolase</keyword>
<feature type="transmembrane region" description="Helical" evidence="3">
    <location>
        <begin position="23"/>
        <end position="42"/>
    </location>
</feature>
<feature type="domain" description="AB hydrolase-1" evidence="4">
    <location>
        <begin position="83"/>
        <end position="191"/>
    </location>
</feature>
<dbReference type="KEGG" id="pbap:Pla133_40340"/>
<keyword evidence="5" id="KW-0012">Acyltransferase</keyword>
<dbReference type="SUPFAM" id="SSF53474">
    <property type="entry name" value="alpha/beta-Hydrolases"/>
    <property type="match status" value="1"/>
</dbReference>
<evidence type="ECO:0000259" key="4">
    <source>
        <dbReference type="Pfam" id="PF00561"/>
    </source>
</evidence>
<dbReference type="GO" id="GO:0004742">
    <property type="term" value="F:dihydrolipoyllysine-residue acetyltransferase activity"/>
    <property type="evidence" value="ECO:0007669"/>
    <property type="project" value="UniProtKB-EC"/>
</dbReference>
<dbReference type="InterPro" id="IPR050266">
    <property type="entry name" value="AB_hydrolase_sf"/>
</dbReference>